<proteinExistence type="predicted"/>
<dbReference type="InterPro" id="IPR016039">
    <property type="entry name" value="Thiolase-like"/>
</dbReference>
<dbReference type="InterPro" id="IPR014030">
    <property type="entry name" value="Ketoacyl_synth_N"/>
</dbReference>
<accession>A0ABV2CN20</accession>
<dbReference type="Proteomes" id="UP001548590">
    <property type="component" value="Unassembled WGS sequence"/>
</dbReference>
<dbReference type="Pfam" id="PF13723">
    <property type="entry name" value="Ketoacyl-synt_2"/>
    <property type="match status" value="1"/>
</dbReference>
<evidence type="ECO:0000313" key="3">
    <source>
        <dbReference type="Proteomes" id="UP001548590"/>
    </source>
</evidence>
<dbReference type="RefSeq" id="WP_345924548.1">
    <property type="nucleotide sequence ID" value="NZ_JBDIVF010000001.1"/>
</dbReference>
<comment type="caution">
    <text evidence="2">The sequence shown here is derived from an EMBL/GenBank/DDBJ whole genome shotgun (WGS) entry which is preliminary data.</text>
</comment>
<keyword evidence="3" id="KW-1185">Reference proteome</keyword>
<dbReference type="SUPFAM" id="SSF53901">
    <property type="entry name" value="Thiolase-like"/>
    <property type="match status" value="1"/>
</dbReference>
<sequence length="263" mass="27602">MNMRVHLDGIGLLGPGLPGWETSRAVLAGREAFHLTPLVLPPAEALPPAERRRVGLPVKLSMAIGFEAVRHAGADARALASVFSSTGGDCDNCHAILEVLASDDRSVSPTRFHNSVHNAPAGYWSIATQSMAPSTSLCAYDATFSAGLLNAASQVVTTGKPCLLLAYDTAYPEPLYSLRPIPHAVGIALLLSPHAGEKTLASLSLSLCADAADTMTEPALEQLRQQVPTARALPLLARIASGEPGRVVIDYLERLALSIEVGA</sequence>
<evidence type="ECO:0000313" key="2">
    <source>
        <dbReference type="EMBL" id="MET1489292.1"/>
    </source>
</evidence>
<name>A0ABV2CN20_9RHOO</name>
<gene>
    <name evidence="2" type="ORF">ABVT11_05605</name>
</gene>
<organism evidence="2 3">
    <name type="scientific">Uliginosibacterium paludis</name>
    <dbReference type="NCBI Taxonomy" id="1615952"/>
    <lineage>
        <taxon>Bacteria</taxon>
        <taxon>Pseudomonadati</taxon>
        <taxon>Pseudomonadota</taxon>
        <taxon>Betaproteobacteria</taxon>
        <taxon>Rhodocyclales</taxon>
        <taxon>Zoogloeaceae</taxon>
        <taxon>Uliginosibacterium</taxon>
    </lineage>
</organism>
<dbReference type="EMBL" id="JBEWLZ010000002">
    <property type="protein sequence ID" value="MET1489292.1"/>
    <property type="molecule type" value="Genomic_DNA"/>
</dbReference>
<protein>
    <submittedName>
        <fullName evidence="2">Beta-ketoacyl synthase chain length factor</fullName>
    </submittedName>
</protein>
<feature type="domain" description="Beta-ketoacyl synthase-like N-terminal" evidence="1">
    <location>
        <begin position="40"/>
        <end position="228"/>
    </location>
</feature>
<evidence type="ECO:0000259" key="1">
    <source>
        <dbReference type="Pfam" id="PF13723"/>
    </source>
</evidence>
<dbReference type="Gene3D" id="3.40.47.10">
    <property type="match status" value="1"/>
</dbReference>
<reference evidence="2 3" key="1">
    <citation type="submission" date="2024-07" db="EMBL/GenBank/DDBJ databases">
        <title>Uliginosibacterium paludis KCTC:42655.</title>
        <authorList>
            <person name="Kim M.K."/>
        </authorList>
    </citation>
    <scope>NUCLEOTIDE SEQUENCE [LARGE SCALE GENOMIC DNA]</scope>
    <source>
        <strain evidence="2 3">KCTC 42655</strain>
    </source>
</reference>